<accession>A0A0P7ZQK0</accession>
<dbReference type="EMBL" id="LJZR01000002">
    <property type="protein sequence ID" value="KPQ37417.1"/>
    <property type="molecule type" value="Genomic_DNA"/>
</dbReference>
<evidence type="ECO:0000313" key="1">
    <source>
        <dbReference type="EMBL" id="KPQ37417.1"/>
    </source>
</evidence>
<evidence type="ECO:0000313" key="2">
    <source>
        <dbReference type="Proteomes" id="UP000050465"/>
    </source>
</evidence>
<dbReference type="AlphaFoldDB" id="A0A0P7ZQK0"/>
<comment type="caution">
    <text evidence="1">The sequence shown here is derived from an EMBL/GenBank/DDBJ whole genome shotgun (WGS) entry which is preliminary data.</text>
</comment>
<reference evidence="1 2" key="1">
    <citation type="submission" date="2015-09" db="EMBL/GenBank/DDBJ databases">
        <title>Identification and resolution of microdiversity through metagenomic sequencing of parallel consortia.</title>
        <authorList>
            <person name="Nelson W.C."/>
            <person name="Romine M.F."/>
            <person name="Lindemann S.R."/>
        </authorList>
    </citation>
    <scope>NUCLEOTIDE SEQUENCE [LARGE SCALE GENOMIC DNA]</scope>
    <source>
        <strain evidence="1">Ana</strain>
    </source>
</reference>
<dbReference type="Proteomes" id="UP000050465">
    <property type="component" value="Unassembled WGS sequence"/>
</dbReference>
<gene>
    <name evidence="1" type="ORF">HLUCCA11_02965</name>
</gene>
<protein>
    <submittedName>
        <fullName evidence="1">Uncharacterized protein</fullName>
    </submittedName>
</protein>
<name>A0A0P7ZQK0_9CYAN</name>
<sequence>MGKGQLKTVALLAFYKAQPVIRAQAPAIYNMAERLARKAEIPIPAVYLVPRSAAIHFLNRFVSLESKPQYST</sequence>
<proteinExistence type="predicted"/>
<dbReference type="STRING" id="1666911.HLUCCA11_02965"/>
<organism evidence="1 2">
    <name type="scientific">Phormidesmis priestleyi Ana</name>
    <dbReference type="NCBI Taxonomy" id="1666911"/>
    <lineage>
        <taxon>Bacteria</taxon>
        <taxon>Bacillati</taxon>
        <taxon>Cyanobacteriota</taxon>
        <taxon>Cyanophyceae</taxon>
        <taxon>Leptolyngbyales</taxon>
        <taxon>Leptolyngbyaceae</taxon>
        <taxon>Phormidesmis</taxon>
    </lineage>
</organism>